<dbReference type="InterPro" id="IPR024615">
    <property type="entry name" value="CRISPR-assoc_Cmr2_N"/>
</dbReference>
<keyword evidence="6" id="KW-1185">Reference proteome</keyword>
<dbReference type="Pfam" id="PF22335">
    <property type="entry name" value="Cas10-Cmr2_palm2"/>
    <property type="match status" value="1"/>
</dbReference>
<evidence type="ECO:0000256" key="1">
    <source>
        <dbReference type="ARBA" id="ARBA00022741"/>
    </source>
</evidence>
<dbReference type="Gene3D" id="3.30.70.2220">
    <property type="entry name" value="CRISPR-Cas system, Cmr2 subunit, D1 domain, cysteine cluster"/>
    <property type="match status" value="1"/>
</dbReference>
<comment type="caution">
    <text evidence="5">The sequence shown here is derived from an EMBL/GenBank/DDBJ whole genome shotgun (WGS) entry which is preliminary data.</text>
</comment>
<name>A0ABW6IK90_9CYAN</name>
<dbReference type="InterPro" id="IPR043128">
    <property type="entry name" value="Rev_trsase/Diguanyl_cyclase"/>
</dbReference>
<dbReference type="Pfam" id="PF12469">
    <property type="entry name" value="Cmr2_N"/>
    <property type="match status" value="1"/>
</dbReference>
<feature type="domain" description="Cas10/Cmr2 second palm" evidence="4">
    <location>
        <begin position="288"/>
        <end position="433"/>
    </location>
</feature>
<organism evidence="5 6">
    <name type="scientific">Almyronema epifaneia S1</name>
    <dbReference type="NCBI Taxonomy" id="2991925"/>
    <lineage>
        <taxon>Bacteria</taxon>
        <taxon>Bacillati</taxon>
        <taxon>Cyanobacteriota</taxon>
        <taxon>Cyanophyceae</taxon>
        <taxon>Nodosilineales</taxon>
        <taxon>Nodosilineaceae</taxon>
        <taxon>Almyronema</taxon>
        <taxon>Almyronema epifaneia</taxon>
    </lineage>
</organism>
<dbReference type="Proteomes" id="UP001600165">
    <property type="component" value="Unassembled WGS sequence"/>
</dbReference>
<accession>A0ABW6IK90</accession>
<feature type="domain" description="CRISPR-associated protein Cmr2 N-terminal" evidence="3">
    <location>
        <begin position="7"/>
        <end position="59"/>
    </location>
</feature>
<evidence type="ECO:0000259" key="4">
    <source>
        <dbReference type="Pfam" id="PF22335"/>
    </source>
</evidence>
<sequence length="611" mass="69436">MTASVYTAITFAPVQGFIEKSRKLRDLYGSSYILSLLSWAVCNAASHHGCEVVSPALINVTQGMPNQIIIAGQFPQAVAKQAFEQTWICIVQTCRQWIEEQLAQTCYWQRDWGLWSKHTWEFFWVIGNAGETIRQVRQRLNEQKRSRAWIGINWVSESSTLSGTDAIAWPELGCTSPQKINSRQQQQAIKAFYQALSQKIGEAFIDPDEELSIPELVKRIITHEAVAKRVVENWQKQNQVELSPSEIDNLTAIAQELNPKTFKDLNRLKNKRRSANEPPEPQYWTGWFLGDGDQAGAYLKNHSSPEELSRFSAQMREWGNAIRNLSNSYLPGQGRMIYAGGDDFMGVLYLRNGQIQPKVCLDWLSRFDQQFWQGASLQADASAPFRHGANQPKPITASVGFVWAAPHVPQRDVLQNCREAEQSAKAQGRDRIAFRILFNGGNLLEWVCPWWLLAGDFSNVPVAPLAMPSTGLLSAYCDRNNSPDKPNWTHLYNDVAALESRHAFQGCQIAVALGLIEVYFGEPYRKLLEQPSTWWNQVSLEPQRRSFSGILGSAQRYHPDYSDESLVKPELLKGNSYVIRDFNHWVINLAKVGFHLHRNVTPPQLQADYKR</sequence>
<dbReference type="Gene3D" id="3.30.70.270">
    <property type="match status" value="1"/>
</dbReference>
<dbReference type="EMBL" id="JBHZOL010000122">
    <property type="protein sequence ID" value="MFE4108648.1"/>
    <property type="molecule type" value="Genomic_DNA"/>
</dbReference>
<proteinExistence type="predicted"/>
<dbReference type="InterPro" id="IPR054767">
    <property type="entry name" value="Cas10-Cmr2_palm2"/>
</dbReference>
<dbReference type="InterPro" id="IPR038242">
    <property type="entry name" value="Cmr2_N"/>
</dbReference>
<evidence type="ECO:0000256" key="2">
    <source>
        <dbReference type="ARBA" id="ARBA00023118"/>
    </source>
</evidence>
<evidence type="ECO:0000313" key="5">
    <source>
        <dbReference type="EMBL" id="MFE4108648.1"/>
    </source>
</evidence>
<evidence type="ECO:0000259" key="3">
    <source>
        <dbReference type="Pfam" id="PF12469"/>
    </source>
</evidence>
<reference evidence="5 6" key="1">
    <citation type="submission" date="2024-10" db="EMBL/GenBank/DDBJ databases">
        <authorList>
            <person name="Ratan Roy A."/>
            <person name="Morales Sandoval P.H."/>
            <person name="De Los Santos Villalobos S."/>
            <person name="Chakraborty S."/>
            <person name="Mukherjee J."/>
        </authorList>
    </citation>
    <scope>NUCLEOTIDE SEQUENCE [LARGE SCALE GENOMIC DNA]</scope>
    <source>
        <strain evidence="5 6">S1</strain>
    </source>
</reference>
<keyword evidence="1" id="KW-0547">Nucleotide-binding</keyword>
<protein>
    <submittedName>
        <fullName evidence="5">Type III-B CRISPR-associated protein Cas10/Cmr2</fullName>
    </submittedName>
</protein>
<evidence type="ECO:0000313" key="6">
    <source>
        <dbReference type="Proteomes" id="UP001600165"/>
    </source>
</evidence>
<gene>
    <name evidence="5" type="ORF">ACFVKH_20425</name>
</gene>
<keyword evidence="2" id="KW-0051">Antiviral defense</keyword>
<dbReference type="RefSeq" id="WP_377968267.1">
    <property type="nucleotide sequence ID" value="NZ_JBHZOL010000122.1"/>
</dbReference>